<dbReference type="Proteomes" id="UP000578077">
    <property type="component" value="Unassembled WGS sequence"/>
</dbReference>
<evidence type="ECO:0000256" key="1">
    <source>
        <dbReference type="ARBA" id="ARBA00005964"/>
    </source>
</evidence>
<dbReference type="EC" id="3.1.1.-" evidence="3"/>
<comment type="similarity">
    <text evidence="1 3">Belongs to the type-B carboxylesterase/lipase family.</text>
</comment>
<evidence type="ECO:0000256" key="2">
    <source>
        <dbReference type="ARBA" id="ARBA00022801"/>
    </source>
</evidence>
<feature type="domain" description="Carboxylesterase type B" evidence="4">
    <location>
        <begin position="5"/>
        <end position="456"/>
    </location>
</feature>
<gene>
    <name evidence="5" type="ORF">HNR25_001326</name>
</gene>
<dbReference type="GO" id="GO:0016787">
    <property type="term" value="F:hydrolase activity"/>
    <property type="evidence" value="ECO:0007669"/>
    <property type="project" value="UniProtKB-KW"/>
</dbReference>
<dbReference type="EMBL" id="JACHLY010000001">
    <property type="protein sequence ID" value="MBB5997575.1"/>
    <property type="molecule type" value="Genomic_DNA"/>
</dbReference>
<comment type="caution">
    <text evidence="5">The sequence shown here is derived from an EMBL/GenBank/DDBJ whole genome shotgun (WGS) entry which is preliminary data.</text>
</comment>
<reference evidence="5 6" key="1">
    <citation type="submission" date="2020-08" db="EMBL/GenBank/DDBJ databases">
        <title>Sequencing the genomes of 1000 actinobacteria strains.</title>
        <authorList>
            <person name="Klenk H.-P."/>
        </authorList>
    </citation>
    <scope>NUCLEOTIDE SEQUENCE [LARGE SCALE GENOMIC DNA]</scope>
    <source>
        <strain evidence="5 6">DSM 44593</strain>
    </source>
</reference>
<dbReference type="InterPro" id="IPR050309">
    <property type="entry name" value="Type-B_Carboxylest/Lipase"/>
</dbReference>
<dbReference type="Pfam" id="PF00135">
    <property type="entry name" value="COesterase"/>
    <property type="match status" value="1"/>
</dbReference>
<dbReference type="AlphaFoldDB" id="A0A841E346"/>
<dbReference type="InterPro" id="IPR029058">
    <property type="entry name" value="AB_hydrolase_fold"/>
</dbReference>
<evidence type="ECO:0000313" key="6">
    <source>
        <dbReference type="Proteomes" id="UP000578077"/>
    </source>
</evidence>
<keyword evidence="6" id="KW-1185">Reference proteome</keyword>
<proteinExistence type="inferred from homology"/>
<sequence length="496" mass="52712">MEALATTASGRVSGAVEGGISAFRGIPYAAPPVGEARFAAPRPPEPWTGVREAVEYGPTAPHPPYESGMAEALPERSIPGDEYLNLNVWTPGTGERGLPVMVWIHGGAFTNGSGAEPGYDARAFARSGVVAVTVNYRLGAEGFALFDDAPANRGILDQIAALEWVRDNIAAFGGDPDRVTIFGESAGAMSVATLMAVPRARALFRRAVAQSGAGHNTLHAEDARTVARVLAERLGAGSARAELADVPVKRLQEEQSRIVAELRGDADTGLWGERLTAFGVLPFSPVVDGELLTARPIDALRAGEAADKDLLIGTTTEEYRLYLAVPGLIDHIRPEHVAAQAAGLGLSAEAVEAYIQRAPTPGDALSRIGTDAVFRMPASRLLDARAASGGSGRTYGYEFAWPSPRLGGRLGACHALEIPFVFDNLADGGNLAGPDAPQQIADDMHGAWVRFASTGELDWPRWDRRRRPLMRFDAPESTVVDDPCARTRPLWDGVLD</sequence>
<dbReference type="RefSeq" id="WP_184633822.1">
    <property type="nucleotide sequence ID" value="NZ_BAABKT010000005.1"/>
</dbReference>
<dbReference type="PROSITE" id="PS00122">
    <property type="entry name" value="CARBOXYLESTERASE_B_1"/>
    <property type="match status" value="1"/>
</dbReference>
<evidence type="ECO:0000256" key="3">
    <source>
        <dbReference type="RuleBase" id="RU361235"/>
    </source>
</evidence>
<dbReference type="PANTHER" id="PTHR11559">
    <property type="entry name" value="CARBOXYLESTERASE"/>
    <property type="match status" value="1"/>
</dbReference>
<evidence type="ECO:0000259" key="4">
    <source>
        <dbReference type="Pfam" id="PF00135"/>
    </source>
</evidence>
<name>A0A841E346_9ACTN</name>
<accession>A0A841E346</accession>
<dbReference type="Gene3D" id="3.40.50.1820">
    <property type="entry name" value="alpha/beta hydrolase"/>
    <property type="match status" value="1"/>
</dbReference>
<keyword evidence="2 3" id="KW-0378">Hydrolase</keyword>
<dbReference type="SUPFAM" id="SSF53474">
    <property type="entry name" value="alpha/beta-Hydrolases"/>
    <property type="match status" value="1"/>
</dbReference>
<dbReference type="InterPro" id="IPR002018">
    <property type="entry name" value="CarbesteraseB"/>
</dbReference>
<evidence type="ECO:0000313" key="5">
    <source>
        <dbReference type="EMBL" id="MBB5997575.1"/>
    </source>
</evidence>
<organism evidence="5 6">
    <name type="scientific">Streptomonospora salina</name>
    <dbReference type="NCBI Taxonomy" id="104205"/>
    <lineage>
        <taxon>Bacteria</taxon>
        <taxon>Bacillati</taxon>
        <taxon>Actinomycetota</taxon>
        <taxon>Actinomycetes</taxon>
        <taxon>Streptosporangiales</taxon>
        <taxon>Nocardiopsidaceae</taxon>
        <taxon>Streptomonospora</taxon>
    </lineage>
</organism>
<dbReference type="InterPro" id="IPR019826">
    <property type="entry name" value="Carboxylesterase_B_AS"/>
</dbReference>
<protein>
    <recommendedName>
        <fullName evidence="3">Carboxylic ester hydrolase</fullName>
        <ecNumber evidence="3">3.1.1.-</ecNumber>
    </recommendedName>
</protein>